<organism evidence="1 3">
    <name type="scientific">Brevibacillus composti</name>
    <dbReference type="NCBI Taxonomy" id="2796470"/>
    <lineage>
        <taxon>Bacteria</taxon>
        <taxon>Bacillati</taxon>
        <taxon>Bacillota</taxon>
        <taxon>Bacilli</taxon>
        <taxon>Bacillales</taxon>
        <taxon>Paenibacillaceae</taxon>
        <taxon>Brevibacillus</taxon>
    </lineage>
</organism>
<name>A0A7T5JPP2_9BACL</name>
<sequence>MDVTGKTAYLWGYTRGEGSDLSYARVYSYFYVNGDLIKTDYDNDPSYASIDYDASAIVLHKAKITSSHYVYNRLGENKTKTSMDQWPK</sequence>
<gene>
    <name evidence="1" type="ORF">JD108_06105</name>
    <name evidence="2" type="ORF">KDJ56_05785</name>
</gene>
<evidence type="ECO:0000313" key="3">
    <source>
        <dbReference type="Proteomes" id="UP000595847"/>
    </source>
</evidence>
<evidence type="ECO:0000313" key="1">
    <source>
        <dbReference type="EMBL" id="QQE75479.1"/>
    </source>
</evidence>
<keyword evidence="4" id="KW-1185">Reference proteome</keyword>
<reference evidence="2" key="2">
    <citation type="submission" date="2021-04" db="EMBL/GenBank/DDBJ databases">
        <title>Brevibacillus composti FJAT-54423, complete genome.</title>
        <authorList>
            <person name="Tang R."/>
        </authorList>
    </citation>
    <scope>NUCLEOTIDE SEQUENCE</scope>
    <source>
        <strain evidence="2">FJAT-54424</strain>
    </source>
</reference>
<dbReference type="EMBL" id="CP066308">
    <property type="protein sequence ID" value="QQE75479.1"/>
    <property type="molecule type" value="Genomic_DNA"/>
</dbReference>
<dbReference type="Proteomes" id="UP000595847">
    <property type="component" value="Chromosome"/>
</dbReference>
<dbReference type="KEGG" id="bcop:JD108_06105"/>
<dbReference type="AlphaFoldDB" id="A0A7T5JPP2"/>
<dbReference type="EMBL" id="CP073708">
    <property type="protein sequence ID" value="QUO42505.1"/>
    <property type="molecule type" value="Genomic_DNA"/>
</dbReference>
<dbReference type="RefSeq" id="WP_198829004.1">
    <property type="nucleotide sequence ID" value="NZ_CP066308.1"/>
</dbReference>
<evidence type="ECO:0000313" key="2">
    <source>
        <dbReference type="EMBL" id="QUO42505.1"/>
    </source>
</evidence>
<evidence type="ECO:0000313" key="4">
    <source>
        <dbReference type="Proteomes" id="UP000677234"/>
    </source>
</evidence>
<reference evidence="1 3" key="1">
    <citation type="submission" date="2020-12" db="EMBL/GenBank/DDBJ databases">
        <title>strain FJAT-54423T represents a novel species of the genus Brevibacillus.</title>
        <authorList>
            <person name="Tang R."/>
        </authorList>
    </citation>
    <scope>NUCLEOTIDE SEQUENCE [LARGE SCALE GENOMIC DNA]</scope>
    <source>
        <strain evidence="1 3">FJAT-54423</strain>
    </source>
</reference>
<accession>A0A7T5JPP2</accession>
<proteinExistence type="predicted"/>
<protein>
    <submittedName>
        <fullName evidence="1">Uncharacterized protein</fullName>
    </submittedName>
</protein>
<dbReference type="Proteomes" id="UP000677234">
    <property type="component" value="Chromosome"/>
</dbReference>